<dbReference type="InterPro" id="IPR000515">
    <property type="entry name" value="MetI-like"/>
</dbReference>
<evidence type="ECO:0000256" key="2">
    <source>
        <dbReference type="ARBA" id="ARBA00022448"/>
    </source>
</evidence>
<dbReference type="RefSeq" id="WP_039633477.1">
    <property type="nucleotide sequence ID" value="NZ_AYSO01000017.1"/>
</dbReference>
<dbReference type="GO" id="GO:0048473">
    <property type="term" value="P:D-methionine transmembrane transport"/>
    <property type="evidence" value="ECO:0007669"/>
    <property type="project" value="TreeGrafter"/>
</dbReference>
<feature type="transmembrane region" description="Helical" evidence="7">
    <location>
        <begin position="20"/>
        <end position="48"/>
    </location>
</feature>
<evidence type="ECO:0000256" key="1">
    <source>
        <dbReference type="ARBA" id="ARBA00004651"/>
    </source>
</evidence>
<accession>A0A0C1R6K8</accession>
<gene>
    <name evidence="9" type="ORF">U732_1674</name>
</gene>
<dbReference type="Gene3D" id="1.10.3720.10">
    <property type="entry name" value="MetI-like"/>
    <property type="match status" value="1"/>
</dbReference>
<dbReference type="PANTHER" id="PTHR30450:SF1">
    <property type="entry name" value="D-METHIONINE TRANSPORT SYSTEM PERMEASE PROTEIN METI-RELATED"/>
    <property type="match status" value="1"/>
</dbReference>
<evidence type="ECO:0000256" key="7">
    <source>
        <dbReference type="RuleBase" id="RU363032"/>
    </source>
</evidence>
<organism evidence="9 10">
    <name type="scientific">Clostridium argentinense CDC 2741</name>
    <dbReference type="NCBI Taxonomy" id="1418104"/>
    <lineage>
        <taxon>Bacteria</taxon>
        <taxon>Bacillati</taxon>
        <taxon>Bacillota</taxon>
        <taxon>Clostridia</taxon>
        <taxon>Eubacteriales</taxon>
        <taxon>Clostridiaceae</taxon>
        <taxon>Clostridium</taxon>
    </lineage>
</organism>
<dbReference type="AlphaFoldDB" id="A0A0C1R6K8"/>
<feature type="domain" description="ABC transmembrane type-1" evidence="8">
    <location>
        <begin position="20"/>
        <end position="214"/>
    </location>
</feature>
<comment type="similarity">
    <text evidence="7">Belongs to the binding-protein-dependent transport system permease family.</text>
</comment>
<dbReference type="Proteomes" id="UP000031366">
    <property type="component" value="Unassembled WGS sequence"/>
</dbReference>
<name>A0A0C1R6K8_9CLOT</name>
<keyword evidence="5 7" id="KW-1133">Transmembrane helix</keyword>
<dbReference type="EMBL" id="AYSO01000017">
    <property type="protein sequence ID" value="KIE46116.1"/>
    <property type="molecule type" value="Genomic_DNA"/>
</dbReference>
<evidence type="ECO:0000256" key="4">
    <source>
        <dbReference type="ARBA" id="ARBA00022692"/>
    </source>
</evidence>
<evidence type="ECO:0000256" key="5">
    <source>
        <dbReference type="ARBA" id="ARBA00022989"/>
    </source>
</evidence>
<keyword evidence="4 7" id="KW-0812">Transmembrane</keyword>
<evidence type="ECO:0000256" key="3">
    <source>
        <dbReference type="ARBA" id="ARBA00022475"/>
    </source>
</evidence>
<keyword evidence="3" id="KW-1003">Cell membrane</keyword>
<evidence type="ECO:0000256" key="6">
    <source>
        <dbReference type="ARBA" id="ARBA00023136"/>
    </source>
</evidence>
<feature type="transmembrane region" description="Helical" evidence="7">
    <location>
        <begin position="194"/>
        <end position="218"/>
    </location>
</feature>
<dbReference type="PROSITE" id="PS50928">
    <property type="entry name" value="ABC_TM1"/>
    <property type="match status" value="1"/>
</dbReference>
<dbReference type="PANTHER" id="PTHR30450">
    <property type="entry name" value="ABC TRANSPORTER PERMEASE"/>
    <property type="match status" value="1"/>
</dbReference>
<comment type="caution">
    <text evidence="9">The sequence shown here is derived from an EMBL/GenBank/DDBJ whole genome shotgun (WGS) entry which is preliminary data.</text>
</comment>
<feature type="transmembrane region" description="Helical" evidence="7">
    <location>
        <begin position="69"/>
        <end position="90"/>
    </location>
</feature>
<feature type="transmembrane region" description="Helical" evidence="7">
    <location>
        <begin position="169"/>
        <end position="188"/>
    </location>
</feature>
<keyword evidence="2 7" id="KW-0813">Transport</keyword>
<comment type="subcellular location">
    <subcellularLocation>
        <location evidence="1 7">Cell membrane</location>
        <topology evidence="1 7">Multi-pass membrane protein</topology>
    </subcellularLocation>
</comment>
<dbReference type="InterPro" id="IPR035906">
    <property type="entry name" value="MetI-like_sf"/>
</dbReference>
<dbReference type="CDD" id="cd06261">
    <property type="entry name" value="TM_PBP2"/>
    <property type="match status" value="1"/>
</dbReference>
<dbReference type="OrthoDB" id="9793490at2"/>
<evidence type="ECO:0000313" key="10">
    <source>
        <dbReference type="Proteomes" id="UP000031366"/>
    </source>
</evidence>
<dbReference type="SUPFAM" id="SSF161098">
    <property type="entry name" value="MetI-like"/>
    <property type="match status" value="1"/>
</dbReference>
<dbReference type="STRING" id="29341.RSJ17_17145"/>
<keyword evidence="10" id="KW-1185">Reference proteome</keyword>
<reference evidence="9 10" key="1">
    <citation type="journal article" date="2015" name="Infect. Genet. Evol.">
        <title>Genomic sequences of six botulinum neurotoxin-producing strains representing three clostridial species illustrate the mobility and diversity of botulinum neurotoxin genes.</title>
        <authorList>
            <person name="Smith T.J."/>
            <person name="Hill K.K."/>
            <person name="Xie G."/>
            <person name="Foley B.T."/>
            <person name="Williamson C.H."/>
            <person name="Foster J.T."/>
            <person name="Johnson S.L."/>
            <person name="Chertkov O."/>
            <person name="Teshima H."/>
            <person name="Gibbons H.S."/>
            <person name="Johnsky L.A."/>
            <person name="Karavis M.A."/>
            <person name="Smith L.A."/>
        </authorList>
    </citation>
    <scope>NUCLEOTIDE SEQUENCE [LARGE SCALE GENOMIC DNA]</scope>
    <source>
        <strain evidence="9 10">CDC 2741</strain>
    </source>
</reference>
<dbReference type="Pfam" id="PF00528">
    <property type="entry name" value="BPD_transp_1"/>
    <property type="match status" value="1"/>
</dbReference>
<dbReference type="GO" id="GO:0005886">
    <property type="term" value="C:plasma membrane"/>
    <property type="evidence" value="ECO:0007669"/>
    <property type="project" value="UniProtKB-SubCell"/>
</dbReference>
<protein>
    <submittedName>
        <fullName evidence="9">Binding--dependent transport system inner membrane component family protein</fullName>
    </submittedName>
</protein>
<dbReference type="InterPro" id="IPR051322">
    <property type="entry name" value="AA_ABC_Transporter_Permease"/>
</dbReference>
<evidence type="ECO:0000313" key="9">
    <source>
        <dbReference type="EMBL" id="KIE46116.1"/>
    </source>
</evidence>
<evidence type="ECO:0000259" key="8">
    <source>
        <dbReference type="PROSITE" id="PS50928"/>
    </source>
</evidence>
<proteinExistence type="inferred from homology"/>
<sequence length="222" mass="24095">MDASNTRLLEYLPTVIIPAIWVTVKILFFSSLFSIIIGLVLGTILVLVDEDGLIPNKFVFIIIDKCADILRSFPTLILIVALMPLTRLIIGTTVGANSAIFSISIAGVPYAIRIVENSLRTVDKQLIEAAKSVGASTLQIVFKVMYVVALPNLVSNLTMMIINMLNTTTIAGAVGAGGLGAVALAYGYQRFDDLIMYFIVAILLIMVLLIQGLGRFIYKILK</sequence>
<keyword evidence="6 7" id="KW-0472">Membrane</keyword>